<evidence type="ECO:0000313" key="2">
    <source>
        <dbReference type="EMBL" id="OCX21546.1"/>
    </source>
</evidence>
<dbReference type="Pfam" id="PF09694">
    <property type="entry name" value="Gcw_chp"/>
    <property type="match status" value="1"/>
</dbReference>
<comment type="caution">
    <text evidence="2">The sequence shown here is derived from an EMBL/GenBank/DDBJ whole genome shotgun (WGS) entry which is preliminary data.</text>
</comment>
<sequence>MTRLKCFALAFWLVCLNGSISHAADVGDSNAASPVDAAQQPSTPNYGSLYVGVTTTTNYLVGGVTQTNGKPAVQPYVEYDAPFGVYVGVWGSTVDFAPFNEDRWEIDGYVGYRNTFGAFSFDASYWRTYYDNTGYYGDYIVAGADYAISDQLKVGAQVKWDFAVKDEIYSPRVSFSPFESWKISGKYEFAKDSPNTDWDFGVSKSFYDEALTVDLRYYDSNFDKPKIVLSVSAAIDALSLLPK</sequence>
<dbReference type="SUPFAM" id="SSF56935">
    <property type="entry name" value="Porins"/>
    <property type="match status" value="1"/>
</dbReference>
<dbReference type="Proteomes" id="UP000094412">
    <property type="component" value="Unassembled WGS sequence"/>
</dbReference>
<protein>
    <recommendedName>
        <fullName evidence="4">Outer membrane protein beta-barrel domain-containing protein</fullName>
    </recommendedName>
</protein>
<dbReference type="EMBL" id="MDEO01000028">
    <property type="protein sequence ID" value="OCX21546.1"/>
    <property type="molecule type" value="Genomic_DNA"/>
</dbReference>
<name>A0A1C2E3P5_9HYPH</name>
<dbReference type="InterPro" id="IPR010239">
    <property type="entry name" value="CHP02001"/>
</dbReference>
<evidence type="ECO:0008006" key="4">
    <source>
        <dbReference type="Google" id="ProtNLM"/>
    </source>
</evidence>
<accession>A0A1C2E3P5</accession>
<dbReference type="STRING" id="1566387.QV13_07800"/>
<evidence type="ECO:0000313" key="3">
    <source>
        <dbReference type="Proteomes" id="UP000094412"/>
    </source>
</evidence>
<feature type="signal peptide" evidence="1">
    <location>
        <begin position="1"/>
        <end position="23"/>
    </location>
</feature>
<keyword evidence="3" id="KW-1185">Reference proteome</keyword>
<dbReference type="AlphaFoldDB" id="A0A1C2E3P5"/>
<organism evidence="2 3">
    <name type="scientific">Mesorhizobium hungaricum</name>
    <dbReference type="NCBI Taxonomy" id="1566387"/>
    <lineage>
        <taxon>Bacteria</taxon>
        <taxon>Pseudomonadati</taxon>
        <taxon>Pseudomonadota</taxon>
        <taxon>Alphaproteobacteria</taxon>
        <taxon>Hyphomicrobiales</taxon>
        <taxon>Phyllobacteriaceae</taxon>
        <taxon>Mesorhizobium</taxon>
    </lineage>
</organism>
<reference evidence="2 3" key="1">
    <citation type="submission" date="2016-08" db="EMBL/GenBank/DDBJ databases">
        <title>Whole genome sequence of Mesorhizobium sp. strain UASWS1009 isolated from industrial sewage.</title>
        <authorList>
            <person name="Crovadore J."/>
            <person name="Calmin G."/>
            <person name="Chablais R."/>
            <person name="Cochard B."/>
            <person name="Lefort F."/>
        </authorList>
    </citation>
    <scope>NUCLEOTIDE SEQUENCE [LARGE SCALE GENOMIC DNA]</scope>
    <source>
        <strain evidence="2 3">UASWS1009</strain>
    </source>
</reference>
<proteinExistence type="predicted"/>
<evidence type="ECO:0000256" key="1">
    <source>
        <dbReference type="SAM" id="SignalP"/>
    </source>
</evidence>
<gene>
    <name evidence="2" type="ORF">QV13_07800</name>
</gene>
<keyword evidence="1" id="KW-0732">Signal</keyword>
<feature type="chain" id="PRO_5008660004" description="Outer membrane protein beta-barrel domain-containing protein" evidence="1">
    <location>
        <begin position="24"/>
        <end position="243"/>
    </location>
</feature>
<dbReference type="NCBIfam" id="TIGR02001">
    <property type="entry name" value="gcw_chp"/>
    <property type="match status" value="1"/>
</dbReference>